<sequence>MSALRAGRWMMVRQPGHREDGDPRCACALDDEADLQLSITDSTSIHRRREACAIPATGTTAHHLCVTDELRKVEVVLSAMTSNLSTYASSRGGLQRFRCVVTGVRAR</sequence>
<reference evidence="1 2" key="1">
    <citation type="submission" date="2021-02" db="EMBL/GenBank/DDBJ databases">
        <title>Leishmania (Mundinia) enrietti genome sequencing and assembly.</title>
        <authorList>
            <person name="Almutairi H."/>
            <person name="Gatherer D."/>
        </authorList>
    </citation>
    <scope>NUCLEOTIDE SEQUENCE [LARGE SCALE GENOMIC DNA]</scope>
    <source>
        <strain evidence="1">CUR178</strain>
    </source>
</reference>
<dbReference type="RefSeq" id="XP_067689601.1">
    <property type="nucleotide sequence ID" value="XM_067833498.1"/>
</dbReference>
<comment type="caution">
    <text evidence="1">The sequence shown here is derived from an EMBL/GenBank/DDBJ whole genome shotgun (WGS) entry which is preliminary data.</text>
</comment>
<evidence type="ECO:0000313" key="1">
    <source>
        <dbReference type="EMBL" id="KAG5468894.1"/>
    </source>
</evidence>
<proteinExistence type="predicted"/>
<protein>
    <submittedName>
        <fullName evidence="1">Uncharacterized protein</fullName>
    </submittedName>
</protein>
<dbReference type="AlphaFoldDB" id="A0A836GB79"/>
<organism evidence="1 2">
    <name type="scientific">Leishmania enriettii</name>
    <dbReference type="NCBI Taxonomy" id="5663"/>
    <lineage>
        <taxon>Eukaryota</taxon>
        <taxon>Discoba</taxon>
        <taxon>Euglenozoa</taxon>
        <taxon>Kinetoplastea</taxon>
        <taxon>Metakinetoplastina</taxon>
        <taxon>Trypanosomatida</taxon>
        <taxon>Trypanosomatidae</taxon>
        <taxon>Leishmaniinae</taxon>
        <taxon>Leishmania</taxon>
    </lineage>
</organism>
<dbReference type="GeneID" id="94169008"/>
<accession>A0A836GB79</accession>
<dbReference type="KEGG" id="lenr:94169008"/>
<evidence type="ECO:0000313" key="2">
    <source>
        <dbReference type="Proteomes" id="UP000674179"/>
    </source>
</evidence>
<dbReference type="EMBL" id="JAFHKP010000034">
    <property type="protein sequence ID" value="KAG5468894.1"/>
    <property type="molecule type" value="Genomic_DNA"/>
</dbReference>
<dbReference type="Proteomes" id="UP000674179">
    <property type="component" value="Chromosome 34"/>
</dbReference>
<name>A0A836GB79_LEIEN</name>
<keyword evidence="2" id="KW-1185">Reference proteome</keyword>
<gene>
    <name evidence="1" type="ORF">CUR178_01730</name>
</gene>